<keyword evidence="3" id="KW-1185">Reference proteome</keyword>
<organism evidence="2 3">
    <name type="scientific">Trametes coccinea (strain BRFM310)</name>
    <name type="common">Pycnoporus coccineus</name>
    <dbReference type="NCBI Taxonomy" id="1353009"/>
    <lineage>
        <taxon>Eukaryota</taxon>
        <taxon>Fungi</taxon>
        <taxon>Dikarya</taxon>
        <taxon>Basidiomycota</taxon>
        <taxon>Agaricomycotina</taxon>
        <taxon>Agaricomycetes</taxon>
        <taxon>Polyporales</taxon>
        <taxon>Polyporaceae</taxon>
        <taxon>Trametes</taxon>
    </lineage>
</organism>
<gene>
    <name evidence="2" type="ORF">PYCCODRAFT_598171</name>
</gene>
<evidence type="ECO:0000256" key="1">
    <source>
        <dbReference type="SAM" id="MobiDB-lite"/>
    </source>
</evidence>
<name>A0A1Y2J3H0_TRAC3</name>
<protein>
    <submittedName>
        <fullName evidence="2">Uncharacterized protein</fullName>
    </submittedName>
</protein>
<proteinExistence type="predicted"/>
<evidence type="ECO:0000313" key="2">
    <source>
        <dbReference type="EMBL" id="OSD07344.1"/>
    </source>
</evidence>
<sequence length="93" mass="10144">MHDAVLREPTACPFCATALPCALSLPPSPCLYPSLSISEPPTCLYLRSSKLSVSHYYTYSTPPRWPSRLPPFQSGLDGQQAPPLPASRPSRTD</sequence>
<accession>A0A1Y2J3H0</accession>
<dbReference type="EMBL" id="KZ084088">
    <property type="protein sequence ID" value="OSD07344.1"/>
    <property type="molecule type" value="Genomic_DNA"/>
</dbReference>
<evidence type="ECO:0000313" key="3">
    <source>
        <dbReference type="Proteomes" id="UP000193067"/>
    </source>
</evidence>
<dbReference type="Proteomes" id="UP000193067">
    <property type="component" value="Unassembled WGS sequence"/>
</dbReference>
<feature type="region of interest" description="Disordered" evidence="1">
    <location>
        <begin position="63"/>
        <end position="93"/>
    </location>
</feature>
<reference evidence="2 3" key="1">
    <citation type="journal article" date="2015" name="Biotechnol. Biofuels">
        <title>Enhanced degradation of softwood versus hardwood by the white-rot fungus Pycnoporus coccineus.</title>
        <authorList>
            <person name="Couturier M."/>
            <person name="Navarro D."/>
            <person name="Chevret D."/>
            <person name="Henrissat B."/>
            <person name="Piumi F."/>
            <person name="Ruiz-Duenas F.J."/>
            <person name="Martinez A.T."/>
            <person name="Grigoriev I.V."/>
            <person name="Riley R."/>
            <person name="Lipzen A."/>
            <person name="Berrin J.G."/>
            <person name="Master E.R."/>
            <person name="Rosso M.N."/>
        </authorList>
    </citation>
    <scope>NUCLEOTIDE SEQUENCE [LARGE SCALE GENOMIC DNA]</scope>
    <source>
        <strain evidence="2 3">BRFM310</strain>
    </source>
</reference>
<dbReference type="AlphaFoldDB" id="A0A1Y2J3H0"/>